<protein>
    <submittedName>
        <fullName evidence="1">Uncharacterized protein</fullName>
    </submittedName>
</protein>
<sequence length="69" mass="7733">MALLWLSSILHRGEAICRPKRATDINDRGNPFDPAGRTKWWSHSPIMKRAAAVRRHAVCSVAGRANIIK</sequence>
<proteinExistence type="predicted"/>
<reference evidence="1 2" key="1">
    <citation type="submission" date="2017-03" db="EMBL/GenBank/DDBJ databases">
        <title>Whole genome sequences of fourteen strains of Bradyrhizobium canariense and one strain of Bradyrhizobium japonicum isolated from Lupinus (Papilionoideae: Genisteae) species in Algeria.</title>
        <authorList>
            <person name="Crovadore J."/>
            <person name="Chekireb D."/>
            <person name="Brachmann A."/>
            <person name="Chablais R."/>
            <person name="Cochard B."/>
            <person name="Lefort F."/>
        </authorList>
    </citation>
    <scope>NUCLEOTIDE SEQUENCE [LARGE SCALE GENOMIC DNA]</scope>
    <source>
        <strain evidence="1 2">UBMA197</strain>
    </source>
</reference>
<accession>A0A1Y2JI46</accession>
<comment type="caution">
    <text evidence="1">The sequence shown here is derived from an EMBL/GenBank/DDBJ whole genome shotgun (WGS) entry which is preliminary data.</text>
</comment>
<dbReference type="EMBL" id="NAFL01000267">
    <property type="protein sequence ID" value="OSJ29074.1"/>
    <property type="molecule type" value="Genomic_DNA"/>
</dbReference>
<evidence type="ECO:0000313" key="2">
    <source>
        <dbReference type="Proteomes" id="UP000193335"/>
    </source>
</evidence>
<name>A0A1Y2JI46_BRAJP</name>
<evidence type="ECO:0000313" key="1">
    <source>
        <dbReference type="EMBL" id="OSJ29074.1"/>
    </source>
</evidence>
<organism evidence="1 2">
    <name type="scientific">Bradyrhizobium japonicum</name>
    <dbReference type="NCBI Taxonomy" id="375"/>
    <lineage>
        <taxon>Bacteria</taxon>
        <taxon>Pseudomonadati</taxon>
        <taxon>Pseudomonadota</taxon>
        <taxon>Alphaproteobacteria</taxon>
        <taxon>Hyphomicrobiales</taxon>
        <taxon>Nitrobacteraceae</taxon>
        <taxon>Bradyrhizobium</taxon>
    </lineage>
</organism>
<dbReference type="Proteomes" id="UP000193335">
    <property type="component" value="Unassembled WGS sequence"/>
</dbReference>
<dbReference type="AlphaFoldDB" id="A0A1Y2JI46"/>
<gene>
    <name evidence="1" type="ORF">BSZ19_28300</name>
</gene>